<dbReference type="InterPro" id="IPR051981">
    <property type="entry name" value="Glycosyltransf_32"/>
</dbReference>
<evidence type="ECO:0000313" key="1">
    <source>
        <dbReference type="EMBL" id="MYM37522.1"/>
    </source>
</evidence>
<gene>
    <name evidence="1" type="ORF">GTP38_24655</name>
</gene>
<dbReference type="EMBL" id="WWCO01000034">
    <property type="protein sequence ID" value="MYM37522.1"/>
    <property type="molecule type" value="Genomic_DNA"/>
</dbReference>
<dbReference type="PANTHER" id="PTHR12042:SF21">
    <property type="entry name" value="ALPHA1,4-GALACTOSYLTRANSFERASE 1-RELATED"/>
    <property type="match status" value="1"/>
</dbReference>
<dbReference type="RefSeq" id="WP_160992832.1">
    <property type="nucleotide sequence ID" value="NZ_WWCO01000034.1"/>
</dbReference>
<protein>
    <recommendedName>
        <fullName evidence="3">Alpha 1,4-glycosyltransferase domain-containing protein</fullName>
    </recommendedName>
</protein>
<name>A0ABW9VFK1_9BURK</name>
<dbReference type="Gene3D" id="3.90.550.20">
    <property type="match status" value="1"/>
</dbReference>
<accession>A0ABW9VFK1</accession>
<evidence type="ECO:0000313" key="2">
    <source>
        <dbReference type="Proteomes" id="UP000449678"/>
    </source>
</evidence>
<proteinExistence type="predicted"/>
<dbReference type="PANTHER" id="PTHR12042">
    <property type="entry name" value="LACTOSYLCERAMIDE 4-ALPHA-GALACTOSYLTRANSFERASE ALPHA- 1,4-GALACTOSYLTRANSFERASE"/>
    <property type="match status" value="1"/>
</dbReference>
<reference evidence="1 2" key="1">
    <citation type="submission" date="2019-12" db="EMBL/GenBank/DDBJ databases">
        <title>Novel species isolated from a subtropical stream in China.</title>
        <authorList>
            <person name="Lu H."/>
        </authorList>
    </citation>
    <scope>NUCLEOTIDE SEQUENCE [LARGE SCALE GENOMIC DNA]</scope>
    <source>
        <strain evidence="1 2">FT94W</strain>
    </source>
</reference>
<comment type="caution">
    <text evidence="1">The sequence shown here is derived from an EMBL/GenBank/DDBJ whole genome shotgun (WGS) entry which is preliminary data.</text>
</comment>
<keyword evidence="2" id="KW-1185">Reference proteome</keyword>
<dbReference type="SUPFAM" id="SSF53448">
    <property type="entry name" value="Nucleotide-diphospho-sugar transferases"/>
    <property type="match status" value="1"/>
</dbReference>
<evidence type="ECO:0008006" key="3">
    <source>
        <dbReference type="Google" id="ProtNLM"/>
    </source>
</evidence>
<dbReference type="Proteomes" id="UP000449678">
    <property type="component" value="Unassembled WGS sequence"/>
</dbReference>
<dbReference type="Pfam" id="PF04488">
    <property type="entry name" value="Gly_transf_sug"/>
    <property type="match status" value="1"/>
</dbReference>
<dbReference type="InterPro" id="IPR029044">
    <property type="entry name" value="Nucleotide-diphossugar_trans"/>
</dbReference>
<dbReference type="InterPro" id="IPR007577">
    <property type="entry name" value="GlycoTrfase_DXD_sugar-bd_CS"/>
</dbReference>
<sequence length="231" mass="26123">MLWVSGPISAVEELCVSSFLRKGYQVSLWTYDRQLRAPDGCAVRDAREILPESSLFLNSRQSYAGFSDWFRYAVLQSHGGLYADADVIAVRPAAELPGQAFMVSERNRSRGAIINGNVLHLPAPRQGGLIDQARLYAANLPKHKVRWSEIGPRLLTALARIYPEHGFAVQPPEFANPVDWWRCPDALFDEESPLPAGCHFLHLYNEMWRQAGIDKNRRLSPRSLPMRAYFA</sequence>
<organism evidence="1 2">
    <name type="scientific">Duganella lactea</name>
    <dbReference type="NCBI Taxonomy" id="2692173"/>
    <lineage>
        <taxon>Bacteria</taxon>
        <taxon>Pseudomonadati</taxon>
        <taxon>Pseudomonadota</taxon>
        <taxon>Betaproteobacteria</taxon>
        <taxon>Burkholderiales</taxon>
        <taxon>Oxalobacteraceae</taxon>
        <taxon>Telluria group</taxon>
        <taxon>Duganella</taxon>
    </lineage>
</organism>